<keyword evidence="1 2" id="KW-0378">Hydrolase</keyword>
<comment type="caution">
    <text evidence="2">The sequence shown here is derived from an EMBL/GenBank/DDBJ whole genome shotgun (WGS) entry which is preliminary data.</text>
</comment>
<sequence length="64" mass="6895">MPSGAAHDAMIMAELCSMGMIFVRSRDGLSHCPEEFSSKEDIGLGAELLLHSIIKVANGFVDEE</sequence>
<reference evidence="2" key="1">
    <citation type="submission" date="2019-08" db="EMBL/GenBank/DDBJ databases">
        <authorList>
            <person name="Kucharzyk K."/>
            <person name="Murdoch R.W."/>
            <person name="Higgins S."/>
            <person name="Loffler F."/>
        </authorList>
    </citation>
    <scope>NUCLEOTIDE SEQUENCE</scope>
</reference>
<dbReference type="GO" id="GO:0050538">
    <property type="term" value="F:N-carbamoyl-L-amino-acid hydrolase activity"/>
    <property type="evidence" value="ECO:0007669"/>
    <property type="project" value="UniProtKB-EC"/>
</dbReference>
<organism evidence="2">
    <name type="scientific">bioreactor metagenome</name>
    <dbReference type="NCBI Taxonomy" id="1076179"/>
    <lineage>
        <taxon>unclassified sequences</taxon>
        <taxon>metagenomes</taxon>
        <taxon>ecological metagenomes</taxon>
    </lineage>
</organism>
<evidence type="ECO:0000256" key="1">
    <source>
        <dbReference type="ARBA" id="ARBA00022801"/>
    </source>
</evidence>
<dbReference type="PANTHER" id="PTHR32494:SF5">
    <property type="entry name" value="ALLANTOATE AMIDOHYDROLASE"/>
    <property type="match status" value="1"/>
</dbReference>
<dbReference type="SUPFAM" id="SSF53187">
    <property type="entry name" value="Zn-dependent exopeptidases"/>
    <property type="match status" value="1"/>
</dbReference>
<dbReference type="EMBL" id="VSSQ01041757">
    <property type="protein sequence ID" value="MPM95240.1"/>
    <property type="molecule type" value="Genomic_DNA"/>
</dbReference>
<dbReference type="PANTHER" id="PTHR32494">
    <property type="entry name" value="ALLANTOATE DEIMINASE-RELATED"/>
    <property type="match status" value="1"/>
</dbReference>
<dbReference type="InterPro" id="IPR010158">
    <property type="entry name" value="Amidase_Cbmase"/>
</dbReference>
<name>A0A645E0D6_9ZZZZ</name>
<dbReference type="AlphaFoldDB" id="A0A645E0D6"/>
<evidence type="ECO:0000313" key="2">
    <source>
        <dbReference type="EMBL" id="MPM95240.1"/>
    </source>
</evidence>
<dbReference type="Gene3D" id="3.40.630.10">
    <property type="entry name" value="Zn peptidases"/>
    <property type="match status" value="1"/>
</dbReference>
<proteinExistence type="predicted"/>
<gene>
    <name evidence="2" type="primary">amaB_8</name>
    <name evidence="2" type="ORF">SDC9_142394</name>
</gene>
<accession>A0A645E0D6</accession>
<dbReference type="GO" id="GO:0016813">
    <property type="term" value="F:hydrolase activity, acting on carbon-nitrogen (but not peptide) bonds, in linear amidines"/>
    <property type="evidence" value="ECO:0007669"/>
    <property type="project" value="InterPro"/>
</dbReference>
<dbReference type="EC" id="3.5.1.87" evidence="2"/>
<protein>
    <submittedName>
        <fullName evidence="2">N-carbamoyl-L-amino acid hydrolase</fullName>
        <ecNumber evidence="2">3.5.1.87</ecNumber>
    </submittedName>
</protein>